<dbReference type="EMBL" id="BRYB01000353">
    <property type="protein sequence ID" value="GMI28372.1"/>
    <property type="molecule type" value="Genomic_DNA"/>
</dbReference>
<gene>
    <name evidence="3" type="ORF">TeGR_g1197</name>
</gene>
<dbReference type="PANTHER" id="PTHR42886">
    <property type="entry name" value="RE40534P-RELATED"/>
    <property type="match status" value="1"/>
</dbReference>
<comment type="similarity">
    <text evidence="1">Belongs to the peptidase S33 family. ABHD4/ABHD5 subfamily.</text>
</comment>
<comment type="caution">
    <text evidence="3">The sequence shown here is derived from an EMBL/GenBank/DDBJ whole genome shotgun (WGS) entry which is preliminary data.</text>
</comment>
<feature type="domain" description="AB hydrolase-1" evidence="2">
    <location>
        <begin position="87"/>
        <end position="219"/>
    </location>
</feature>
<evidence type="ECO:0000313" key="4">
    <source>
        <dbReference type="Proteomes" id="UP001165060"/>
    </source>
</evidence>
<dbReference type="PRINTS" id="PR00111">
    <property type="entry name" value="ABHYDROLASE"/>
</dbReference>
<sequence length="407" mass="44748">MAWFSGLFGSQPQLRELPYYSAALAAESVLLGIGKERYNPLGATRSSSPHTTVYDVSIATPFSAEAEGDWIHTVTAEAGAADKSKAPLVIMHGYGNGIGYLFRNLLPLASQLKRTVHGIDMLGFGLSSRPDYLSLTQRTVESSEDFFVESLESWREAQGIPKMVLLGHSLGGYLSVAYSERYPERVEKLILLSPVGVPQVNEEQQKKRMASAPLRFRTLIGVLRGFWKMGFTPMGVLRKMPEGRGKALVDGYVYRRMTRLQDDEKEALSSYFFSIGVLPGSGEFCLHDVLLPGAMAKRPLLDRVPDLKVPAVSFLYGQSDWMSFTGGVEVQEAVERAGGGRKGKGLNVDVRIVEDAGHLLNIENPDATNASIVAATEGETGDFRLVDPADVDKEKNTWTRRRASNRI</sequence>
<evidence type="ECO:0000259" key="2">
    <source>
        <dbReference type="Pfam" id="PF00561"/>
    </source>
</evidence>
<evidence type="ECO:0000256" key="1">
    <source>
        <dbReference type="ARBA" id="ARBA00038097"/>
    </source>
</evidence>
<evidence type="ECO:0000313" key="3">
    <source>
        <dbReference type="EMBL" id="GMI28372.1"/>
    </source>
</evidence>
<dbReference type="Gene3D" id="3.40.50.1820">
    <property type="entry name" value="alpha/beta hydrolase"/>
    <property type="match status" value="1"/>
</dbReference>
<name>A0ABQ6MM29_9STRA</name>
<dbReference type="Pfam" id="PF00561">
    <property type="entry name" value="Abhydrolase_1"/>
    <property type="match status" value="1"/>
</dbReference>
<dbReference type="SUPFAM" id="SSF53474">
    <property type="entry name" value="alpha/beta-Hydrolases"/>
    <property type="match status" value="1"/>
</dbReference>
<proteinExistence type="inferred from homology"/>
<dbReference type="Proteomes" id="UP001165060">
    <property type="component" value="Unassembled WGS sequence"/>
</dbReference>
<organism evidence="3 4">
    <name type="scientific">Tetraparma gracilis</name>
    <dbReference type="NCBI Taxonomy" id="2962635"/>
    <lineage>
        <taxon>Eukaryota</taxon>
        <taxon>Sar</taxon>
        <taxon>Stramenopiles</taxon>
        <taxon>Ochrophyta</taxon>
        <taxon>Bolidophyceae</taxon>
        <taxon>Parmales</taxon>
        <taxon>Triparmaceae</taxon>
        <taxon>Tetraparma</taxon>
    </lineage>
</organism>
<dbReference type="PANTHER" id="PTHR42886:SF29">
    <property type="entry name" value="PUMMELIG, ISOFORM A"/>
    <property type="match status" value="1"/>
</dbReference>
<keyword evidence="4" id="KW-1185">Reference proteome</keyword>
<dbReference type="InterPro" id="IPR029058">
    <property type="entry name" value="AB_hydrolase_fold"/>
</dbReference>
<protein>
    <recommendedName>
        <fullName evidence="2">AB hydrolase-1 domain-containing protein</fullName>
    </recommendedName>
</protein>
<accession>A0ABQ6MM29</accession>
<dbReference type="InterPro" id="IPR000073">
    <property type="entry name" value="AB_hydrolase_1"/>
</dbReference>
<reference evidence="3 4" key="1">
    <citation type="journal article" date="2023" name="Commun. Biol.">
        <title>Genome analysis of Parmales, the sister group of diatoms, reveals the evolutionary specialization of diatoms from phago-mixotrophs to photoautotrophs.</title>
        <authorList>
            <person name="Ban H."/>
            <person name="Sato S."/>
            <person name="Yoshikawa S."/>
            <person name="Yamada K."/>
            <person name="Nakamura Y."/>
            <person name="Ichinomiya M."/>
            <person name="Sato N."/>
            <person name="Blanc-Mathieu R."/>
            <person name="Endo H."/>
            <person name="Kuwata A."/>
            <person name="Ogata H."/>
        </authorList>
    </citation>
    <scope>NUCLEOTIDE SEQUENCE [LARGE SCALE GENOMIC DNA]</scope>
</reference>